<feature type="domain" description="Extracellular matrix-binding protein ebh GA module" evidence="4">
    <location>
        <begin position="876"/>
        <end position="940"/>
    </location>
</feature>
<keyword evidence="3" id="KW-0472">Membrane</keyword>
<feature type="compositionally biased region" description="Polar residues" evidence="2">
    <location>
        <begin position="175"/>
        <end position="199"/>
    </location>
</feature>
<dbReference type="Pfam" id="PF17573">
    <property type="entry name" value="GA-like"/>
    <property type="match status" value="2"/>
</dbReference>
<dbReference type="AlphaFoldDB" id="A0A640MIG2"/>
<evidence type="ECO:0000256" key="2">
    <source>
        <dbReference type="SAM" id="MobiDB-lite"/>
    </source>
</evidence>
<dbReference type="InterPro" id="IPR009063">
    <property type="entry name" value="Ig/albumin-bd_sf"/>
</dbReference>
<keyword evidence="3" id="KW-0812">Transmembrane</keyword>
<dbReference type="Pfam" id="PF01468">
    <property type="entry name" value="GA"/>
    <property type="match status" value="7"/>
</dbReference>
<evidence type="ECO:0000259" key="4">
    <source>
        <dbReference type="SMART" id="SM00844"/>
    </source>
</evidence>
<sequence>MKSRKKYESVFAIEQKYRAKMVKGKHGWLIKGIVFGTLLFGGITVADISVEASSWTPNTVEQITNRIADGQKSLTMIEGDSVYNIGLAINIKDPMQLLYDNGFKDGEQYTLSIGTVISWDGNHVTITDSSGNVVGDSIVSDNQKVDPTKTVAGQLTDKPESRNSTSQANSSSTNIQETPKPQVPNTGSNDSGSTGKNPSNPEKPIIPEKPVNPEKPVEPEKPVVPEQPDNQTELERLKALLAELETKLQSAEQELTTAQQKLENAQAQTNTDFDSEIAKLQNSIAEKEINKVAIENDLLVLGNQKESIASELETAQAILDGILITQQQAQDAVSAAQEALDAIKEAGDSEQIANAESALKTAQDAYNIVVSQVAEAQSSVTNKQNELSSVESQVASKQQELANCDTSADEAKLAELQAQKAEQEQNSQSIAELEQIVVEKQKAVDDLKVQIEEVKQKIAAIELKVDREQAIQSLTQFTYLTQELVDQYVSRINSSLSKDEIQAIVNEASAKNEELKAAHESEQTAKELTKAKEQAVSLINGLTLSDQEKNEFVNQVNSATTIDEVHTIVTNAQAVSNQNEATQTFEKAKDDAIKTLDTLNLTASEKQGFVDQINAATSLDAVAQVTKAAQTQSEANDQKENDAKQLETAKANAKTLIEKMNLTSNQKTSFAIQITSATTIEQVTTIVSEAQAISDKNDADEQDAKELAEAKTNALATLDTLNLKDQKQSFIDQVNTAQSVSVIDRVLEDAQKVSKANDEADQNATELKNAKETALAKLDSLNLKGQLDSFKSQINAAKTVTEINQIIDNAQKVSDENDQKDKDEQTQKELEQAKATAVAKLNELNLKDSLQSYITQINNANSKAEIDTILANAQSVSDTNDQKDKDQAAKEKELADAKTSAITTINDLQNLSSTEKQDFISQVNSATTVEQVNAIVTNANNKNEENAPKPEKTLEEARKEANAALSAAKLGMNAIPFANRIKAATSVEELERITEQIKLLSATQAEKDAYNAEQYRIAQEEFMNLLNAHRAENGKNAVQDNDILQLASEIRATELEENFDHTRPNGNPYQEAVMEANKQLTGKWELGFSSVAENINSAYFFGGVVDGKKLAEQVFNSWKASSGHNANMLTNADYASIGFHIDANGNVFAVLLIGK</sequence>
<feature type="compositionally biased region" description="Basic and acidic residues" evidence="2">
    <location>
        <begin position="813"/>
        <end position="831"/>
    </location>
</feature>
<dbReference type="InterPro" id="IPR035940">
    <property type="entry name" value="CAP_sf"/>
</dbReference>
<feature type="coiled-coil region" evidence="1">
    <location>
        <begin position="743"/>
        <end position="784"/>
    </location>
</feature>
<dbReference type="SMART" id="SM00844">
    <property type="entry name" value="GA"/>
    <property type="match status" value="7"/>
</dbReference>
<dbReference type="Gene3D" id="1.10.8.40">
    <property type="entry name" value="Albumin-binding domain"/>
    <property type="match status" value="4"/>
</dbReference>
<feature type="coiled-coil region" evidence="1">
    <location>
        <begin position="629"/>
        <end position="666"/>
    </location>
</feature>
<protein>
    <recommendedName>
        <fullName evidence="4">Extracellular matrix-binding protein ebh GA module domain-containing protein</fullName>
    </recommendedName>
</protein>
<dbReference type="InterPro" id="IPR002988">
    <property type="entry name" value="GA_module"/>
</dbReference>
<dbReference type="InterPro" id="IPR020840">
    <property type="entry name" value="Extracell_matrix-bd_GA"/>
</dbReference>
<feature type="coiled-coil region" evidence="1">
    <location>
        <begin position="373"/>
        <end position="471"/>
    </location>
</feature>
<dbReference type="SUPFAM" id="SSF46997">
    <property type="entry name" value="Bacterial immunoglobulin/albumin-binding domains"/>
    <property type="match status" value="1"/>
</dbReference>
<dbReference type="EMBL" id="BLEY01000024">
    <property type="protein sequence ID" value="GEU13535.1"/>
    <property type="molecule type" value="Genomic_DNA"/>
</dbReference>
<comment type="caution">
    <text evidence="5">The sequence shown here is derived from an EMBL/GenBank/DDBJ whole genome shotgun (WGS) entry which is preliminary data.</text>
</comment>
<feature type="coiled-coil region" evidence="1">
    <location>
        <begin position="234"/>
        <end position="297"/>
    </location>
</feature>
<keyword evidence="3" id="KW-1133">Transmembrane helix</keyword>
<feature type="domain" description="Extracellular matrix-binding protein ebh GA module" evidence="4">
    <location>
        <begin position="515"/>
        <end position="573"/>
    </location>
</feature>
<proteinExistence type="predicted"/>
<feature type="compositionally biased region" description="Basic and acidic residues" evidence="2">
    <location>
        <begin position="211"/>
        <end position="223"/>
    </location>
</feature>
<evidence type="ECO:0000313" key="5">
    <source>
        <dbReference type="EMBL" id="GEU13535.1"/>
    </source>
</evidence>
<accession>A0A640MIG2</accession>
<feature type="coiled-coil region" evidence="1">
    <location>
        <begin position="498"/>
        <end position="525"/>
    </location>
</feature>
<reference evidence="5" key="1">
    <citation type="submission" date="2019-12" db="EMBL/GenBank/DDBJ databases">
        <title>Epidemiological and comparative genomic analysis of Bacillus anthracis isolated from northern Vietnam.</title>
        <authorList>
            <person name="Hoang T.T.H."/>
            <person name="Dang D.A."/>
            <person name="Pham M.H."/>
            <person name="Luong M.H."/>
            <person name="Tran N.D."/>
            <person name="Nguyen T.H."/>
            <person name="Nguyen T.T."/>
            <person name="Inoue S."/>
            <person name="Morikawa S."/>
            <person name="Okutani A."/>
        </authorList>
    </citation>
    <scope>NUCLEOTIDE SEQUENCE</scope>
    <source>
        <strain evidence="5">QuyetLC</strain>
    </source>
</reference>
<feature type="domain" description="Extracellular matrix-binding protein ebh GA module" evidence="4">
    <location>
        <begin position="640"/>
        <end position="691"/>
    </location>
</feature>
<feature type="transmembrane region" description="Helical" evidence="3">
    <location>
        <begin position="28"/>
        <end position="46"/>
    </location>
</feature>
<feature type="domain" description="Extracellular matrix-binding protein ebh GA module" evidence="4">
    <location>
        <begin position="753"/>
        <end position="811"/>
    </location>
</feature>
<gene>
    <name evidence="5" type="ORF">QuyetLC_24800</name>
</gene>
<organism evidence="5">
    <name type="scientific">Bacillus anthracis</name>
    <name type="common">anthrax bacterium</name>
    <dbReference type="NCBI Taxonomy" id="1392"/>
    <lineage>
        <taxon>Bacteria</taxon>
        <taxon>Bacillati</taxon>
        <taxon>Bacillota</taxon>
        <taxon>Bacilli</taxon>
        <taxon>Bacillales</taxon>
        <taxon>Bacillaceae</taxon>
        <taxon>Bacillus</taxon>
        <taxon>Bacillus cereus group</taxon>
    </lineage>
</organism>
<dbReference type="SUPFAM" id="SSF55797">
    <property type="entry name" value="PR-1-like"/>
    <property type="match status" value="1"/>
</dbReference>
<name>A0A640MIG2_BACAN</name>
<keyword evidence="1" id="KW-0175">Coiled coil</keyword>
<reference evidence="5" key="2">
    <citation type="submission" date="2019-12" db="EMBL/GenBank/DDBJ databases">
        <authorList>
            <person name="Hoang T.H.H."/>
            <person name="Okutani A."/>
        </authorList>
    </citation>
    <scope>NUCLEOTIDE SEQUENCE</scope>
    <source>
        <strain evidence="5">QuyetLC</strain>
    </source>
</reference>
<dbReference type="Pfam" id="PF00188">
    <property type="entry name" value="CAP"/>
    <property type="match status" value="1"/>
</dbReference>
<dbReference type="CDD" id="cd05379">
    <property type="entry name" value="CAP_bacterial"/>
    <property type="match status" value="1"/>
</dbReference>
<dbReference type="Gene3D" id="3.40.33.10">
    <property type="entry name" value="CAP"/>
    <property type="match status" value="1"/>
</dbReference>
<feature type="domain" description="Extracellular matrix-binding protein ebh GA module" evidence="4">
    <location>
        <begin position="454"/>
        <end position="509"/>
    </location>
</feature>
<feature type="region of interest" description="Disordered" evidence="2">
    <location>
        <begin position="811"/>
        <end position="831"/>
    </location>
</feature>
<evidence type="ECO:0000256" key="3">
    <source>
        <dbReference type="SAM" id="Phobius"/>
    </source>
</evidence>
<dbReference type="InterPro" id="IPR014044">
    <property type="entry name" value="CAP_dom"/>
</dbReference>
<feature type="compositionally biased region" description="Low complexity" evidence="2">
    <location>
        <begin position="162"/>
        <end position="174"/>
    </location>
</feature>
<feature type="domain" description="Extracellular matrix-binding protein ebh GA module" evidence="4">
    <location>
        <begin position="693"/>
        <end position="751"/>
    </location>
</feature>
<dbReference type="InterPro" id="IPR035152">
    <property type="entry name" value="GA-like"/>
</dbReference>
<feature type="domain" description="Extracellular matrix-binding protein ebh GA module" evidence="4">
    <location>
        <begin position="576"/>
        <end position="630"/>
    </location>
</feature>
<dbReference type="Gene3D" id="1.20.5.420">
    <property type="entry name" value="Immunoglobulin FC, subunit C"/>
    <property type="match status" value="4"/>
</dbReference>
<evidence type="ECO:0000256" key="1">
    <source>
        <dbReference type="SAM" id="Coils"/>
    </source>
</evidence>
<feature type="region of interest" description="Disordered" evidence="2">
    <location>
        <begin position="130"/>
        <end position="230"/>
    </location>
</feature>